<proteinExistence type="predicted"/>
<feature type="compositionally biased region" description="Low complexity" evidence="1">
    <location>
        <begin position="285"/>
        <end position="300"/>
    </location>
</feature>
<sequence>MFGFTTSSAQSGSAGAAAEGGVETRNQAANKHRRVGDDGSRSDDFQEAVLEKLTELGNALGQMNQGMKDLELRFDTILTQKIQEANTSIDVRLAALEEQGNAARERERAQLQLEIRTEMAAQAAVFKNEIAQLKGASEQQDRTARATHMVVKGVPEKPTEPVTVANIGQIIPGAEHTAMEVRRLGREKETAGALPRPILVKFRSVDAKHAAYKHSKTLRAKKIYLDTDLTPAQREQRTGKRDRFQHLKTQGARPFWREERLFYYVNGAVKEDSCTPPGPPPPTAGVPSGSGPRRQGSSGQAAPRRASP</sequence>
<feature type="compositionally biased region" description="Low complexity" evidence="1">
    <location>
        <begin position="7"/>
        <end position="21"/>
    </location>
</feature>
<name>A0ABP1FR17_9CHLO</name>
<accession>A0ABP1FR17</accession>
<evidence type="ECO:0000313" key="2">
    <source>
        <dbReference type="EMBL" id="CAL5221209.1"/>
    </source>
</evidence>
<evidence type="ECO:0000256" key="1">
    <source>
        <dbReference type="SAM" id="MobiDB-lite"/>
    </source>
</evidence>
<reference evidence="2 3" key="1">
    <citation type="submission" date="2024-06" db="EMBL/GenBank/DDBJ databases">
        <authorList>
            <person name="Kraege A."/>
            <person name="Thomma B."/>
        </authorList>
    </citation>
    <scope>NUCLEOTIDE SEQUENCE [LARGE SCALE GENOMIC DNA]</scope>
</reference>
<evidence type="ECO:0000313" key="3">
    <source>
        <dbReference type="Proteomes" id="UP001497392"/>
    </source>
</evidence>
<dbReference type="EMBL" id="CAXHTA020000005">
    <property type="protein sequence ID" value="CAL5221209.1"/>
    <property type="molecule type" value="Genomic_DNA"/>
</dbReference>
<feature type="region of interest" description="Disordered" evidence="1">
    <location>
        <begin position="1"/>
        <end position="43"/>
    </location>
</feature>
<gene>
    <name evidence="2" type="primary">g3358</name>
    <name evidence="2" type="ORF">VP750_LOCUS2868</name>
</gene>
<dbReference type="Proteomes" id="UP001497392">
    <property type="component" value="Unassembled WGS sequence"/>
</dbReference>
<comment type="caution">
    <text evidence="2">The sequence shown here is derived from an EMBL/GenBank/DDBJ whole genome shotgun (WGS) entry which is preliminary data.</text>
</comment>
<keyword evidence="3" id="KW-1185">Reference proteome</keyword>
<organism evidence="2 3">
    <name type="scientific">Coccomyxa viridis</name>
    <dbReference type="NCBI Taxonomy" id="1274662"/>
    <lineage>
        <taxon>Eukaryota</taxon>
        <taxon>Viridiplantae</taxon>
        <taxon>Chlorophyta</taxon>
        <taxon>core chlorophytes</taxon>
        <taxon>Trebouxiophyceae</taxon>
        <taxon>Trebouxiophyceae incertae sedis</taxon>
        <taxon>Coccomyxaceae</taxon>
        <taxon>Coccomyxa</taxon>
    </lineage>
</organism>
<feature type="region of interest" description="Disordered" evidence="1">
    <location>
        <begin position="269"/>
        <end position="308"/>
    </location>
</feature>
<protein>
    <submittedName>
        <fullName evidence="2">G3358 protein</fullName>
    </submittedName>
</protein>